<feature type="transmembrane region" description="Helical" evidence="1">
    <location>
        <begin position="13"/>
        <end position="37"/>
    </location>
</feature>
<accession>A0A381U6S1</accession>
<evidence type="ECO:0008006" key="3">
    <source>
        <dbReference type="Google" id="ProtNLM"/>
    </source>
</evidence>
<proteinExistence type="predicted"/>
<keyword evidence="1" id="KW-0472">Membrane</keyword>
<reference evidence="2" key="1">
    <citation type="submission" date="2018-05" db="EMBL/GenBank/DDBJ databases">
        <authorList>
            <person name="Lanie J.A."/>
            <person name="Ng W.-L."/>
            <person name="Kazmierczak K.M."/>
            <person name="Andrzejewski T.M."/>
            <person name="Davidsen T.M."/>
            <person name="Wayne K.J."/>
            <person name="Tettelin H."/>
            <person name="Glass J.I."/>
            <person name="Rusch D."/>
            <person name="Podicherti R."/>
            <person name="Tsui H.-C.T."/>
            <person name="Winkler M.E."/>
        </authorList>
    </citation>
    <scope>NUCLEOTIDE SEQUENCE</scope>
</reference>
<sequence>MTFAETLTQIKDIVVIGFLLFAFVLLVLGSVLAIRLYKRASRFMDRMENVAGNLESTFDRLTIARKAVKDAALTLRPIAGAIGLLRMVQGLERMFGKGDDDSKAK</sequence>
<keyword evidence="1" id="KW-0812">Transmembrane</keyword>
<gene>
    <name evidence="2" type="ORF">METZ01_LOCUS76295</name>
</gene>
<dbReference type="EMBL" id="UINC01005770">
    <property type="protein sequence ID" value="SVA23441.1"/>
    <property type="molecule type" value="Genomic_DNA"/>
</dbReference>
<dbReference type="AlphaFoldDB" id="A0A381U6S1"/>
<evidence type="ECO:0000313" key="2">
    <source>
        <dbReference type="EMBL" id="SVA23441.1"/>
    </source>
</evidence>
<name>A0A381U6S1_9ZZZZ</name>
<protein>
    <recommendedName>
        <fullName evidence="3">DUF948 domain-containing protein</fullName>
    </recommendedName>
</protein>
<organism evidence="2">
    <name type="scientific">marine metagenome</name>
    <dbReference type="NCBI Taxonomy" id="408172"/>
    <lineage>
        <taxon>unclassified sequences</taxon>
        <taxon>metagenomes</taxon>
        <taxon>ecological metagenomes</taxon>
    </lineage>
</organism>
<evidence type="ECO:0000256" key="1">
    <source>
        <dbReference type="SAM" id="Phobius"/>
    </source>
</evidence>
<keyword evidence="1" id="KW-1133">Transmembrane helix</keyword>